<accession>A0A9P4IG10</accession>
<dbReference type="EMBL" id="ML978126">
    <property type="protein sequence ID" value="KAF2098610.1"/>
    <property type="molecule type" value="Genomic_DNA"/>
</dbReference>
<evidence type="ECO:0000256" key="3">
    <source>
        <dbReference type="ARBA" id="ARBA00022989"/>
    </source>
</evidence>
<sequence>MTSTTWRPFSILRSGPVPVPQWTLGLRALQALFAIIIIGLLGYSLHYHGGAALQAPCITQIFIAIITLLIILPLTTAIAPFQQRFYDPRTALVLDWFACLFWLASTAALASYLDITSASFGVVNDFGIQGINANFLSGWKTAWDCGVAAAVFGAIEFLLFAIQTLVFAYHYHLFLTNTIPMSSTTVPYGVPPPRRNKVTVSAPQATDPAALEAGVAAPAYAPNGMMHEVHPAHRDVIAPVPPPPPPQGSVLAGAGGGAGGVEKPVSHLPAGGNAAGGMPVTGAPFARDAEKEAAPYPVEGGVL</sequence>
<evidence type="ECO:0000256" key="5">
    <source>
        <dbReference type="SAM" id="MobiDB-lite"/>
    </source>
</evidence>
<feature type="transmembrane region" description="Helical" evidence="6">
    <location>
        <begin position="28"/>
        <end position="46"/>
    </location>
</feature>
<reference evidence="8" key="1">
    <citation type="journal article" date="2020" name="Stud. Mycol.">
        <title>101 Dothideomycetes genomes: a test case for predicting lifestyles and emergence of pathogens.</title>
        <authorList>
            <person name="Haridas S."/>
            <person name="Albert R."/>
            <person name="Binder M."/>
            <person name="Bloem J."/>
            <person name="Labutti K."/>
            <person name="Salamov A."/>
            <person name="Andreopoulos B."/>
            <person name="Baker S."/>
            <person name="Barry K."/>
            <person name="Bills G."/>
            <person name="Bluhm B."/>
            <person name="Cannon C."/>
            <person name="Castanera R."/>
            <person name="Culley D."/>
            <person name="Daum C."/>
            <person name="Ezra D."/>
            <person name="Gonzalez J."/>
            <person name="Henrissat B."/>
            <person name="Kuo A."/>
            <person name="Liang C."/>
            <person name="Lipzen A."/>
            <person name="Lutzoni F."/>
            <person name="Magnuson J."/>
            <person name="Mondo S."/>
            <person name="Nolan M."/>
            <person name="Ohm R."/>
            <person name="Pangilinan J."/>
            <person name="Park H.-J."/>
            <person name="Ramirez L."/>
            <person name="Alfaro M."/>
            <person name="Sun H."/>
            <person name="Tritt A."/>
            <person name="Yoshinaga Y."/>
            <person name="Zwiers L.-H."/>
            <person name="Turgeon B."/>
            <person name="Goodwin S."/>
            <person name="Spatafora J."/>
            <person name="Crous P."/>
            <person name="Grigoriev I."/>
        </authorList>
    </citation>
    <scope>NUCLEOTIDE SEQUENCE</scope>
    <source>
        <strain evidence="8">CBS 133067</strain>
    </source>
</reference>
<protein>
    <recommendedName>
        <fullName evidence="7">MARVEL domain-containing protein</fullName>
    </recommendedName>
</protein>
<keyword evidence="2 6" id="KW-0812">Transmembrane</keyword>
<feature type="region of interest" description="Disordered" evidence="5">
    <location>
        <begin position="240"/>
        <end position="263"/>
    </location>
</feature>
<keyword evidence="3 6" id="KW-1133">Transmembrane helix</keyword>
<evidence type="ECO:0000256" key="1">
    <source>
        <dbReference type="ARBA" id="ARBA00004141"/>
    </source>
</evidence>
<keyword evidence="4 6" id="KW-0472">Membrane</keyword>
<feature type="domain" description="MARVEL" evidence="7">
    <location>
        <begin position="23"/>
        <end position="165"/>
    </location>
</feature>
<proteinExistence type="predicted"/>
<organism evidence="8 9">
    <name type="scientific">Rhizodiscina lignyota</name>
    <dbReference type="NCBI Taxonomy" id="1504668"/>
    <lineage>
        <taxon>Eukaryota</taxon>
        <taxon>Fungi</taxon>
        <taxon>Dikarya</taxon>
        <taxon>Ascomycota</taxon>
        <taxon>Pezizomycotina</taxon>
        <taxon>Dothideomycetes</taxon>
        <taxon>Pleosporomycetidae</taxon>
        <taxon>Aulographales</taxon>
        <taxon>Rhizodiscinaceae</taxon>
        <taxon>Rhizodiscina</taxon>
    </lineage>
</organism>
<evidence type="ECO:0000256" key="2">
    <source>
        <dbReference type="ARBA" id="ARBA00022692"/>
    </source>
</evidence>
<dbReference type="OrthoDB" id="3798631at2759"/>
<dbReference type="GO" id="GO:0016020">
    <property type="term" value="C:membrane"/>
    <property type="evidence" value="ECO:0007669"/>
    <property type="project" value="UniProtKB-SubCell"/>
</dbReference>
<evidence type="ECO:0000259" key="7">
    <source>
        <dbReference type="Pfam" id="PF01284"/>
    </source>
</evidence>
<dbReference type="Proteomes" id="UP000799772">
    <property type="component" value="Unassembled WGS sequence"/>
</dbReference>
<dbReference type="Pfam" id="PF01284">
    <property type="entry name" value="MARVEL"/>
    <property type="match status" value="1"/>
</dbReference>
<dbReference type="PANTHER" id="PTHR37451">
    <property type="entry name" value="MARVEL DOMAIN"/>
    <property type="match status" value="1"/>
</dbReference>
<feature type="transmembrane region" description="Helical" evidence="6">
    <location>
        <begin position="93"/>
        <end position="113"/>
    </location>
</feature>
<comment type="caution">
    <text evidence="8">The sequence shown here is derived from an EMBL/GenBank/DDBJ whole genome shotgun (WGS) entry which is preliminary data.</text>
</comment>
<comment type="subcellular location">
    <subcellularLocation>
        <location evidence="1">Membrane</location>
        <topology evidence="1">Multi-pass membrane protein</topology>
    </subcellularLocation>
</comment>
<feature type="transmembrane region" description="Helical" evidence="6">
    <location>
        <begin position="147"/>
        <end position="171"/>
    </location>
</feature>
<dbReference type="InterPro" id="IPR008253">
    <property type="entry name" value="Marvel"/>
</dbReference>
<dbReference type="PANTHER" id="PTHR37451:SF4">
    <property type="entry name" value="MARVEL DOMAIN-CONTAINING PROTEIN"/>
    <property type="match status" value="1"/>
</dbReference>
<evidence type="ECO:0000313" key="9">
    <source>
        <dbReference type="Proteomes" id="UP000799772"/>
    </source>
</evidence>
<keyword evidence="9" id="KW-1185">Reference proteome</keyword>
<evidence type="ECO:0000256" key="6">
    <source>
        <dbReference type="SAM" id="Phobius"/>
    </source>
</evidence>
<evidence type="ECO:0000313" key="8">
    <source>
        <dbReference type="EMBL" id="KAF2098610.1"/>
    </source>
</evidence>
<name>A0A9P4IG10_9PEZI</name>
<dbReference type="AlphaFoldDB" id="A0A9P4IG10"/>
<feature type="transmembrane region" description="Helical" evidence="6">
    <location>
        <begin position="58"/>
        <end position="81"/>
    </location>
</feature>
<evidence type="ECO:0000256" key="4">
    <source>
        <dbReference type="ARBA" id="ARBA00023136"/>
    </source>
</evidence>
<gene>
    <name evidence="8" type="ORF">NA57DRAFT_75848</name>
</gene>